<dbReference type="EMBL" id="LVIE01000068">
    <property type="protein sequence ID" value="OHT25099.1"/>
    <property type="molecule type" value="Genomic_DNA"/>
</dbReference>
<dbReference type="PANTHER" id="PTHR43591:SF24">
    <property type="entry name" value="2-METHOXY-6-POLYPRENYL-1,4-BENZOQUINOL METHYLASE, MITOCHONDRIAL"/>
    <property type="match status" value="1"/>
</dbReference>
<dbReference type="InterPro" id="IPR013216">
    <property type="entry name" value="Methyltransf_11"/>
</dbReference>
<evidence type="ECO:0000259" key="1">
    <source>
        <dbReference type="Pfam" id="PF08241"/>
    </source>
</evidence>
<dbReference type="PANTHER" id="PTHR43591">
    <property type="entry name" value="METHYLTRANSFERASE"/>
    <property type="match status" value="1"/>
</dbReference>
<proteinExistence type="predicted"/>
<name>A0A1S1HRR8_PROST</name>
<organism evidence="2 3">
    <name type="scientific">Providencia stuartii</name>
    <dbReference type="NCBI Taxonomy" id="588"/>
    <lineage>
        <taxon>Bacteria</taxon>
        <taxon>Pseudomonadati</taxon>
        <taxon>Pseudomonadota</taxon>
        <taxon>Gammaproteobacteria</taxon>
        <taxon>Enterobacterales</taxon>
        <taxon>Morganellaceae</taxon>
        <taxon>Providencia</taxon>
    </lineage>
</organism>
<comment type="caution">
    <text evidence="2">The sequence shown here is derived from an EMBL/GenBank/DDBJ whole genome shotgun (WGS) entry which is preliminary data.</text>
</comment>
<evidence type="ECO:0000313" key="2">
    <source>
        <dbReference type="EMBL" id="OHT25099.1"/>
    </source>
</evidence>
<evidence type="ECO:0000313" key="3">
    <source>
        <dbReference type="Proteomes" id="UP000179588"/>
    </source>
</evidence>
<keyword evidence="3" id="KW-1185">Reference proteome</keyword>
<dbReference type="RefSeq" id="WP_070925840.1">
    <property type="nucleotide sequence ID" value="NZ_VAUD01000039.1"/>
</dbReference>
<reference evidence="2 3" key="1">
    <citation type="submission" date="2016-03" db="EMBL/GenBank/DDBJ databases">
        <title>Genome sequence of Providencia stuartii strain, isolated from the salivary glands of larval Lucilia sericata.</title>
        <authorList>
            <person name="Yuan Y."/>
            <person name="Zhang Y."/>
            <person name="Fu S."/>
            <person name="Crippen T.L."/>
            <person name="Visi D."/>
            <person name="Benbow M.E."/>
            <person name="Allen M."/>
            <person name="Tomberlin J.K."/>
            <person name="Sze S.-H."/>
            <person name="Tarone A.M."/>
        </authorList>
    </citation>
    <scope>NUCLEOTIDE SEQUENCE [LARGE SCALE GENOMIC DNA]</scope>
    <source>
        <strain evidence="2 3">Crippen</strain>
    </source>
</reference>
<dbReference type="AlphaFoldDB" id="A0A1S1HRR8"/>
<dbReference type="Proteomes" id="UP000179588">
    <property type="component" value="Unassembled WGS sequence"/>
</dbReference>
<accession>A0A1S1HRR8</accession>
<gene>
    <name evidence="2" type="ORF">A3Q29_15180</name>
</gene>
<dbReference type="GeneID" id="92277165"/>
<dbReference type="SUPFAM" id="SSF53335">
    <property type="entry name" value="S-adenosyl-L-methionine-dependent methyltransferases"/>
    <property type="match status" value="1"/>
</dbReference>
<protein>
    <recommendedName>
        <fullName evidence="1">Methyltransferase type 11 domain-containing protein</fullName>
    </recommendedName>
</protein>
<sequence>MPINFHDEKNKSTYSTRNAAPEWLDFISRQITVGNKTIADIGCGGGIYSRAWASLGAKQVIGIDFSEHILKTAIEKSNDYPQLTFQKGYAEETGLATSSIDIVFERALIHHLTDYQSNFKEVHRILADNGYFIIQDRTLENITLPGDERHLRGFFFECFPRLIDIEAKRRPTQMQVEDALEKSGFELISSQTFCEPRQVYHSFNALEKDIQERTGRSILYELDDDEIALLIKKLKLHLSDQTTILEQDYWNIWLAKKSIMGIN</sequence>
<dbReference type="Pfam" id="PF08241">
    <property type="entry name" value="Methyltransf_11"/>
    <property type="match status" value="1"/>
</dbReference>
<dbReference type="Gene3D" id="3.40.50.150">
    <property type="entry name" value="Vaccinia Virus protein VP39"/>
    <property type="match status" value="1"/>
</dbReference>
<feature type="domain" description="Methyltransferase type 11" evidence="1">
    <location>
        <begin position="40"/>
        <end position="134"/>
    </location>
</feature>
<dbReference type="GO" id="GO:0008757">
    <property type="term" value="F:S-adenosylmethionine-dependent methyltransferase activity"/>
    <property type="evidence" value="ECO:0007669"/>
    <property type="project" value="InterPro"/>
</dbReference>
<dbReference type="InterPro" id="IPR029063">
    <property type="entry name" value="SAM-dependent_MTases_sf"/>
</dbReference>
<dbReference type="CDD" id="cd02440">
    <property type="entry name" value="AdoMet_MTases"/>
    <property type="match status" value="1"/>
</dbReference>